<accession>A0A517NT64</accession>
<evidence type="ECO:0000256" key="4">
    <source>
        <dbReference type="ARBA" id="ARBA00022837"/>
    </source>
</evidence>
<dbReference type="InterPro" id="IPR000917">
    <property type="entry name" value="Sulfatase_N"/>
</dbReference>
<dbReference type="OrthoDB" id="9783154at2"/>
<dbReference type="InterPro" id="IPR024607">
    <property type="entry name" value="Sulfatase_CS"/>
</dbReference>
<dbReference type="Gene3D" id="2.60.120.260">
    <property type="entry name" value="Galactose-binding domain-like"/>
    <property type="match status" value="1"/>
</dbReference>
<evidence type="ECO:0000313" key="7">
    <source>
        <dbReference type="Proteomes" id="UP000319817"/>
    </source>
</evidence>
<proteinExistence type="inferred from homology"/>
<dbReference type="AlphaFoldDB" id="A0A517NT64"/>
<dbReference type="EMBL" id="CP036526">
    <property type="protein sequence ID" value="QDT10317.1"/>
    <property type="molecule type" value="Genomic_DNA"/>
</dbReference>
<protein>
    <submittedName>
        <fullName evidence="6">Arylsulfatase</fullName>
        <ecNumber evidence="6">3.1.6.1</ecNumber>
    </submittedName>
</protein>
<feature type="domain" description="Sulfatase N-terminal" evidence="5">
    <location>
        <begin position="59"/>
        <end position="366"/>
    </location>
</feature>
<dbReference type="Gene3D" id="3.40.720.10">
    <property type="entry name" value="Alkaline Phosphatase, subunit A"/>
    <property type="match status" value="1"/>
</dbReference>
<dbReference type="InterPro" id="IPR050738">
    <property type="entry name" value="Sulfatase"/>
</dbReference>
<sequence>MLNFLVELQIYDRPAACDPPTASAPNQIKIVSQLCAILLAFASQTIFTKSLQAQSKEHPNIVVILTDDQGWGDLSLHGNKNLSTPNLDLLANEGVAFENFYVCAVCAPTRAEFLTGRYHHRTGVSGVSRGEGRINPSESLIGERFKTAGYATGCFGKWHNGTQSPLHPNDRGFDEFYGFTSGHWGHYFSPPLDHNGQVVRGDGFVVDDFTNHAIGFIRKHASTPFFCYLPLNTPHSPMMVDDRFYDQFANLDPVSKHREADREDVAMTRAAMAMCENIDWNVGRVLTTLNELEIANDTIVVFFCDNGPNSFRYNGGMKGKKGTLDEGGLRSPLFIRWPGKIAAATKVDTVAGAIDLLPTLSALANVEAKTQKPIDGRNLAPLWSDPDQAWKKRNLFSLWRNKVTVRDQRFRLDAQSKLFDIQNDRGQRFDVSDQFPKRAAALKQAADRFSAAARRNNERFADRPFHVGYRPSTTLPARDAVEHGTIQRSAKPPNNSFFRNWTSEDDSITWEIGVKAAGQYNATIHYTCAAGDEGVKITASVDGGDAATAPVTQVFDPPLYDKSKERVKDSHYFVKDFRPLRLGSLRLEQGRQTLRLTAADFQGKQAIDVHSIVLTSISAAE</sequence>
<dbReference type="Pfam" id="PF00884">
    <property type="entry name" value="Sulfatase"/>
    <property type="match status" value="1"/>
</dbReference>
<dbReference type="Proteomes" id="UP000319817">
    <property type="component" value="Chromosome"/>
</dbReference>
<organism evidence="6 7">
    <name type="scientific">Stieleria marina</name>
    <dbReference type="NCBI Taxonomy" id="1930275"/>
    <lineage>
        <taxon>Bacteria</taxon>
        <taxon>Pseudomonadati</taxon>
        <taxon>Planctomycetota</taxon>
        <taxon>Planctomycetia</taxon>
        <taxon>Pirellulales</taxon>
        <taxon>Pirellulaceae</taxon>
        <taxon>Stieleria</taxon>
    </lineage>
</organism>
<keyword evidence="3 6" id="KW-0378">Hydrolase</keyword>
<dbReference type="CDD" id="cd16146">
    <property type="entry name" value="ARS_like"/>
    <property type="match status" value="1"/>
</dbReference>
<keyword evidence="7" id="KW-1185">Reference proteome</keyword>
<name>A0A517NT64_9BACT</name>
<dbReference type="PANTHER" id="PTHR42693:SF53">
    <property type="entry name" value="ENDO-4-O-SULFATASE"/>
    <property type="match status" value="1"/>
</dbReference>
<comment type="similarity">
    <text evidence="1">Belongs to the sulfatase family.</text>
</comment>
<evidence type="ECO:0000313" key="6">
    <source>
        <dbReference type="EMBL" id="QDT10317.1"/>
    </source>
</evidence>
<dbReference type="PROSITE" id="PS00523">
    <property type="entry name" value="SULFATASE_1"/>
    <property type="match status" value="1"/>
</dbReference>
<dbReference type="RefSeq" id="WP_145417819.1">
    <property type="nucleotide sequence ID" value="NZ_CP036526.1"/>
</dbReference>
<dbReference type="PANTHER" id="PTHR42693">
    <property type="entry name" value="ARYLSULFATASE FAMILY MEMBER"/>
    <property type="match status" value="1"/>
</dbReference>
<reference evidence="6 7" key="1">
    <citation type="submission" date="2019-02" db="EMBL/GenBank/DDBJ databases">
        <title>Deep-cultivation of Planctomycetes and their phenomic and genomic characterization uncovers novel biology.</title>
        <authorList>
            <person name="Wiegand S."/>
            <person name="Jogler M."/>
            <person name="Boedeker C."/>
            <person name="Pinto D."/>
            <person name="Vollmers J."/>
            <person name="Rivas-Marin E."/>
            <person name="Kohn T."/>
            <person name="Peeters S.H."/>
            <person name="Heuer A."/>
            <person name="Rast P."/>
            <person name="Oberbeckmann S."/>
            <person name="Bunk B."/>
            <person name="Jeske O."/>
            <person name="Meyerdierks A."/>
            <person name="Storesund J.E."/>
            <person name="Kallscheuer N."/>
            <person name="Luecker S."/>
            <person name="Lage O.M."/>
            <person name="Pohl T."/>
            <person name="Merkel B.J."/>
            <person name="Hornburger P."/>
            <person name="Mueller R.-W."/>
            <person name="Bruemmer F."/>
            <person name="Labrenz M."/>
            <person name="Spormann A.M."/>
            <person name="Op den Camp H."/>
            <person name="Overmann J."/>
            <person name="Amann R."/>
            <person name="Jetten M.S.M."/>
            <person name="Mascher T."/>
            <person name="Medema M.H."/>
            <person name="Devos D.P."/>
            <person name="Kaster A.-K."/>
            <person name="Ovreas L."/>
            <person name="Rohde M."/>
            <person name="Galperin M.Y."/>
            <person name="Jogler C."/>
        </authorList>
    </citation>
    <scope>NUCLEOTIDE SEQUENCE [LARGE SCALE GENOMIC DNA]</scope>
    <source>
        <strain evidence="6 7">K23_9</strain>
    </source>
</reference>
<evidence type="ECO:0000256" key="3">
    <source>
        <dbReference type="ARBA" id="ARBA00022801"/>
    </source>
</evidence>
<dbReference type="EC" id="3.1.6.1" evidence="6"/>
<dbReference type="GO" id="GO:0046872">
    <property type="term" value="F:metal ion binding"/>
    <property type="evidence" value="ECO:0007669"/>
    <property type="project" value="UniProtKB-KW"/>
</dbReference>
<evidence type="ECO:0000259" key="5">
    <source>
        <dbReference type="Pfam" id="PF00884"/>
    </source>
</evidence>
<gene>
    <name evidence="6" type="primary">atsA_39</name>
    <name evidence="6" type="ORF">K239x_22730</name>
</gene>
<keyword evidence="2" id="KW-0479">Metal-binding</keyword>
<dbReference type="GO" id="GO:0004065">
    <property type="term" value="F:arylsulfatase activity"/>
    <property type="evidence" value="ECO:0007669"/>
    <property type="project" value="UniProtKB-EC"/>
</dbReference>
<evidence type="ECO:0000256" key="2">
    <source>
        <dbReference type="ARBA" id="ARBA00022723"/>
    </source>
</evidence>
<dbReference type="SUPFAM" id="SSF53649">
    <property type="entry name" value="Alkaline phosphatase-like"/>
    <property type="match status" value="1"/>
</dbReference>
<evidence type="ECO:0000256" key="1">
    <source>
        <dbReference type="ARBA" id="ARBA00008779"/>
    </source>
</evidence>
<keyword evidence="4" id="KW-0106">Calcium</keyword>
<dbReference type="InterPro" id="IPR017850">
    <property type="entry name" value="Alkaline_phosphatase_core_sf"/>
</dbReference>